<evidence type="ECO:0000313" key="5">
    <source>
        <dbReference type="EMBL" id="UQC76756.1"/>
    </source>
</evidence>
<dbReference type="SMART" id="SM00822">
    <property type="entry name" value="PKS_KR"/>
    <property type="match status" value="1"/>
</dbReference>
<organism evidence="5 6">
    <name type="scientific">Colletotrichum lupini</name>
    <dbReference type="NCBI Taxonomy" id="145971"/>
    <lineage>
        <taxon>Eukaryota</taxon>
        <taxon>Fungi</taxon>
        <taxon>Dikarya</taxon>
        <taxon>Ascomycota</taxon>
        <taxon>Pezizomycotina</taxon>
        <taxon>Sordariomycetes</taxon>
        <taxon>Hypocreomycetidae</taxon>
        <taxon>Glomerellales</taxon>
        <taxon>Glomerellaceae</taxon>
        <taxon>Colletotrichum</taxon>
        <taxon>Colletotrichum acutatum species complex</taxon>
    </lineage>
</organism>
<dbReference type="RefSeq" id="XP_049138397.1">
    <property type="nucleotide sequence ID" value="XM_049297173.1"/>
</dbReference>
<dbReference type="PANTHER" id="PTHR43008:SF9">
    <property type="entry name" value="OXIDOREDUCTASE"/>
    <property type="match status" value="1"/>
</dbReference>
<dbReference type="PRINTS" id="PR00081">
    <property type="entry name" value="GDHRDH"/>
</dbReference>
<name>A0A9Q8SG37_9PEZI</name>
<evidence type="ECO:0000259" key="4">
    <source>
        <dbReference type="SMART" id="SM00822"/>
    </source>
</evidence>
<comment type="similarity">
    <text evidence="1">Belongs to the short-chain dehydrogenases/reductases (SDR) family.</text>
</comment>
<dbReference type="InterPro" id="IPR036291">
    <property type="entry name" value="NAD(P)-bd_dom_sf"/>
</dbReference>
<dbReference type="GO" id="GO:0050664">
    <property type="term" value="F:oxidoreductase activity, acting on NAD(P)H, oxygen as acceptor"/>
    <property type="evidence" value="ECO:0007669"/>
    <property type="project" value="TreeGrafter"/>
</dbReference>
<sequence length="520" mass="56458">MLVLFPFVSLPLHSDACRPLLLGPPCSPFTPPSANLASASRQEALPLALPPPFPLRPSILSLCADSMPNAVSRIRDFSIRTTFNLGPRRKGTFHGRGSAGISQLRTLHTTPSNARSCPFLFAPYFPTVQYPSYNQPVTAMFPVFRVSYHQFSLLILSIPLPHSTFNVIPVSDMDLPAEPVHPLPEAKDPLASSVATPQLFSLSNKTIVITGGGRGLGITFALAILEAGGHAACLDILPEPSPIEWAHLTKLATSKNLSISYHKCDITDEEATEKVFEEIADAADSRGAPFWGAVACAGIQQKIPALEYPVADFERIQKVNVVGVFVTAKHAARVLVKRKSKGSILLISSMSGEIANRGLTCSAYNTSKAAVQQMCRSVAQEWGQYGIRVNTLSPGYIRTAMTDQLLQAEPEVETTWMRGALLQRLGTPEDFKAPAVFLLSEGSSFMTGADLRVDGSDIGNLSPLIAARVGKFTEPDIIMFPDLYACLESGDRLTRHKHNDALSFYWVLAECKRCVTLITP</sequence>
<evidence type="ECO:0000313" key="6">
    <source>
        <dbReference type="Proteomes" id="UP000830671"/>
    </source>
</evidence>
<evidence type="ECO:0000256" key="2">
    <source>
        <dbReference type="ARBA" id="ARBA00022857"/>
    </source>
</evidence>
<reference evidence="5" key="1">
    <citation type="journal article" date="2021" name="Mol. Plant Microbe Interact.">
        <title>Complete Genome Sequence of the Plant-Pathogenic Fungus Colletotrichum lupini.</title>
        <authorList>
            <person name="Baroncelli R."/>
            <person name="Pensec F."/>
            <person name="Da Lio D."/>
            <person name="Boufleur T."/>
            <person name="Vicente I."/>
            <person name="Sarrocco S."/>
            <person name="Picot A."/>
            <person name="Baraldi E."/>
            <person name="Sukno S."/>
            <person name="Thon M."/>
            <person name="Le Floch G."/>
        </authorList>
    </citation>
    <scope>NUCLEOTIDE SEQUENCE</scope>
    <source>
        <strain evidence="5">IMI 504893</strain>
    </source>
</reference>
<dbReference type="InterPro" id="IPR057326">
    <property type="entry name" value="KR_dom"/>
</dbReference>
<dbReference type="InterPro" id="IPR002347">
    <property type="entry name" value="SDR_fam"/>
</dbReference>
<accession>A0A9Q8SG37</accession>
<keyword evidence="3" id="KW-0560">Oxidoreductase</keyword>
<dbReference type="PROSITE" id="PS00061">
    <property type="entry name" value="ADH_SHORT"/>
    <property type="match status" value="1"/>
</dbReference>
<evidence type="ECO:0000256" key="1">
    <source>
        <dbReference type="ARBA" id="ARBA00006484"/>
    </source>
</evidence>
<dbReference type="Pfam" id="PF13561">
    <property type="entry name" value="adh_short_C2"/>
    <property type="match status" value="1"/>
</dbReference>
<dbReference type="FunFam" id="3.40.50.720:FF:000245">
    <property type="entry name" value="Short chain dehydrogenase, putative"/>
    <property type="match status" value="1"/>
</dbReference>
<dbReference type="KEGG" id="clup:CLUP02_18271"/>
<protein>
    <submittedName>
        <fullName evidence="5">Short chain dehydrogenase</fullName>
    </submittedName>
</protein>
<dbReference type="Proteomes" id="UP000830671">
    <property type="component" value="Chromosome 10"/>
</dbReference>
<dbReference type="Gene3D" id="3.40.50.720">
    <property type="entry name" value="NAD(P)-binding Rossmann-like Domain"/>
    <property type="match status" value="1"/>
</dbReference>
<dbReference type="EMBL" id="CP019472">
    <property type="protein sequence ID" value="UQC76756.1"/>
    <property type="molecule type" value="Genomic_DNA"/>
</dbReference>
<dbReference type="PANTHER" id="PTHR43008">
    <property type="entry name" value="BENZIL REDUCTASE"/>
    <property type="match status" value="1"/>
</dbReference>
<feature type="domain" description="Ketoreductase" evidence="4">
    <location>
        <begin position="205"/>
        <end position="395"/>
    </location>
</feature>
<proteinExistence type="inferred from homology"/>
<gene>
    <name evidence="5" type="ORF">CLUP02_18271</name>
</gene>
<evidence type="ECO:0000256" key="3">
    <source>
        <dbReference type="ARBA" id="ARBA00023002"/>
    </source>
</evidence>
<dbReference type="AlphaFoldDB" id="A0A9Q8SG37"/>
<keyword evidence="6" id="KW-1185">Reference proteome</keyword>
<keyword evidence="2" id="KW-0521">NADP</keyword>
<dbReference type="GeneID" id="73352183"/>
<dbReference type="SUPFAM" id="SSF51735">
    <property type="entry name" value="NAD(P)-binding Rossmann-fold domains"/>
    <property type="match status" value="1"/>
</dbReference>
<dbReference type="GO" id="GO:0016616">
    <property type="term" value="F:oxidoreductase activity, acting on the CH-OH group of donors, NAD or NADP as acceptor"/>
    <property type="evidence" value="ECO:0007669"/>
    <property type="project" value="UniProtKB-ARBA"/>
</dbReference>
<dbReference type="InterPro" id="IPR020904">
    <property type="entry name" value="Sc_DH/Rdtase_CS"/>
</dbReference>